<protein>
    <recommendedName>
        <fullName evidence="2">t-SNARE coiled-coil homology domain-containing protein</fullName>
    </recommendedName>
</protein>
<dbReference type="PANTHER" id="PTHR19305:SF14">
    <property type="entry name" value="SYNAPTOSOMAL-ASSOCIATED PROTEIN-RELATED"/>
    <property type="match status" value="1"/>
</dbReference>
<feature type="domain" description="T-SNARE coiled-coil homology" evidence="2">
    <location>
        <begin position="54"/>
        <end position="116"/>
    </location>
</feature>
<evidence type="ECO:0000256" key="1">
    <source>
        <dbReference type="SAM" id="MobiDB-lite"/>
    </source>
</evidence>
<dbReference type="Proteomes" id="UP001642540">
    <property type="component" value="Unassembled WGS sequence"/>
</dbReference>
<evidence type="ECO:0000313" key="4">
    <source>
        <dbReference type="Proteomes" id="UP001642540"/>
    </source>
</evidence>
<evidence type="ECO:0000313" key="3">
    <source>
        <dbReference type="EMBL" id="CAL8141159.1"/>
    </source>
</evidence>
<gene>
    <name evidence="3" type="ORF">ODALV1_LOCUS28598</name>
</gene>
<dbReference type="Gene3D" id="1.20.5.110">
    <property type="match status" value="2"/>
</dbReference>
<organism evidence="3 4">
    <name type="scientific">Orchesella dallaii</name>
    <dbReference type="NCBI Taxonomy" id="48710"/>
    <lineage>
        <taxon>Eukaryota</taxon>
        <taxon>Metazoa</taxon>
        <taxon>Ecdysozoa</taxon>
        <taxon>Arthropoda</taxon>
        <taxon>Hexapoda</taxon>
        <taxon>Collembola</taxon>
        <taxon>Entomobryomorpha</taxon>
        <taxon>Entomobryoidea</taxon>
        <taxon>Orchesellidae</taxon>
        <taxon>Orchesellinae</taxon>
        <taxon>Orchesella</taxon>
    </lineage>
</organism>
<comment type="caution">
    <text evidence="3">The sequence shown here is derived from an EMBL/GenBank/DDBJ whole genome shotgun (WGS) entry which is preliminary data.</text>
</comment>
<feature type="compositionally biased region" description="Low complexity" evidence="1">
    <location>
        <begin position="167"/>
        <end position="183"/>
    </location>
</feature>
<feature type="region of interest" description="Disordered" evidence="1">
    <location>
        <begin position="150"/>
        <end position="190"/>
    </location>
</feature>
<keyword evidence="4" id="KW-1185">Reference proteome</keyword>
<feature type="region of interest" description="Disordered" evidence="1">
    <location>
        <begin position="1"/>
        <end position="34"/>
    </location>
</feature>
<dbReference type="InterPro" id="IPR000727">
    <property type="entry name" value="T_SNARE_dom"/>
</dbReference>
<name>A0ABP1S151_9HEXA</name>
<dbReference type="SUPFAM" id="SSF58038">
    <property type="entry name" value="SNARE fusion complex"/>
    <property type="match status" value="2"/>
</dbReference>
<dbReference type="SMART" id="SM00397">
    <property type="entry name" value="t_SNARE"/>
    <property type="match status" value="2"/>
</dbReference>
<dbReference type="PROSITE" id="PS50192">
    <property type="entry name" value="T_SNARE"/>
    <property type="match status" value="2"/>
</dbReference>
<sequence>MMNFLGPLKKGSSPSSSTPALANGRVKADGSGEEANCNGLVEKTELEEIKDKANDVANESLMSTRRMTEYCEQAKDAGIKIIVALDDQKEQLDRIQDSLTLMRKDLIHAEKNLRGMEKCCGIFNNPFKKSTFKEDENLWKDAGDGIVIDSVPRRPFTSAPPLSWPLNKNSSSHNSSNSGSNSNPGAAGGYIQRITDDVGEEEMDKNMDLVSSMLGNLRNMAIDMNTEIDSQNKQMNVINDMTEQNNARIDDAIKRTHDLKH</sequence>
<feature type="compositionally biased region" description="Low complexity" evidence="1">
    <location>
        <begin position="1"/>
        <end position="17"/>
    </location>
</feature>
<evidence type="ECO:0000259" key="2">
    <source>
        <dbReference type="PROSITE" id="PS50192"/>
    </source>
</evidence>
<reference evidence="3 4" key="1">
    <citation type="submission" date="2024-08" db="EMBL/GenBank/DDBJ databases">
        <authorList>
            <person name="Cucini C."/>
            <person name="Frati F."/>
        </authorList>
    </citation>
    <scope>NUCLEOTIDE SEQUENCE [LARGE SCALE GENOMIC DNA]</scope>
</reference>
<feature type="domain" description="T-SNARE coiled-coil homology" evidence="2">
    <location>
        <begin position="197"/>
        <end position="259"/>
    </location>
</feature>
<dbReference type="EMBL" id="CAXLJM020000146">
    <property type="protein sequence ID" value="CAL8141159.1"/>
    <property type="molecule type" value="Genomic_DNA"/>
</dbReference>
<proteinExistence type="predicted"/>
<accession>A0ABP1S151</accession>
<dbReference type="PANTHER" id="PTHR19305">
    <property type="entry name" value="SYNAPTOSOMAL ASSOCIATED PROTEIN"/>
    <property type="match status" value="1"/>
</dbReference>